<protein>
    <submittedName>
        <fullName evidence="1">Uncharacterized protein</fullName>
    </submittedName>
</protein>
<name>A0A382G6X6_9ZZZZ</name>
<evidence type="ECO:0000313" key="1">
    <source>
        <dbReference type="EMBL" id="SVB69951.1"/>
    </source>
</evidence>
<gene>
    <name evidence="1" type="ORF">METZ01_LOCUS222805</name>
</gene>
<organism evidence="1">
    <name type="scientific">marine metagenome</name>
    <dbReference type="NCBI Taxonomy" id="408172"/>
    <lineage>
        <taxon>unclassified sequences</taxon>
        <taxon>metagenomes</taxon>
        <taxon>ecological metagenomes</taxon>
    </lineage>
</organism>
<dbReference type="EMBL" id="UINC01053439">
    <property type="protein sequence ID" value="SVB69951.1"/>
    <property type="molecule type" value="Genomic_DNA"/>
</dbReference>
<accession>A0A382G6X6</accession>
<proteinExistence type="predicted"/>
<sequence>MLSERDNEFLTRVGPGTPMGELLRRFWIPGLMEEEIPTPDCPPVR</sequence>
<dbReference type="AlphaFoldDB" id="A0A382G6X6"/>
<feature type="non-terminal residue" evidence="1">
    <location>
        <position position="45"/>
    </location>
</feature>
<reference evidence="1" key="1">
    <citation type="submission" date="2018-05" db="EMBL/GenBank/DDBJ databases">
        <authorList>
            <person name="Lanie J.A."/>
            <person name="Ng W.-L."/>
            <person name="Kazmierczak K.M."/>
            <person name="Andrzejewski T.M."/>
            <person name="Davidsen T.M."/>
            <person name="Wayne K.J."/>
            <person name="Tettelin H."/>
            <person name="Glass J.I."/>
            <person name="Rusch D."/>
            <person name="Podicherti R."/>
            <person name="Tsui H.-C.T."/>
            <person name="Winkler M.E."/>
        </authorList>
    </citation>
    <scope>NUCLEOTIDE SEQUENCE</scope>
</reference>